<reference evidence="10" key="1">
    <citation type="submission" date="2018-09" db="EMBL/GenBank/DDBJ databases">
        <authorList>
            <person name="Kim I."/>
        </authorList>
    </citation>
    <scope>NUCLEOTIDE SEQUENCE [LARGE SCALE GENOMIC DNA]</scope>
    <source>
        <strain evidence="10">DD4a</strain>
    </source>
</reference>
<evidence type="ECO:0000256" key="6">
    <source>
        <dbReference type="ARBA" id="ARBA00023136"/>
    </source>
</evidence>
<evidence type="ECO:0000256" key="2">
    <source>
        <dbReference type="ARBA" id="ARBA00006683"/>
    </source>
</evidence>
<accession>A0A3A1U037</accession>
<evidence type="ECO:0000313" key="10">
    <source>
        <dbReference type="Proteomes" id="UP000265742"/>
    </source>
</evidence>
<comment type="caution">
    <text evidence="9">The sequence shown here is derived from an EMBL/GenBank/DDBJ whole genome shotgun (WGS) entry which is preliminary data.</text>
</comment>
<organism evidence="9 10">
    <name type="scientific">Amnibacterium setariae</name>
    <dbReference type="NCBI Taxonomy" id="2306585"/>
    <lineage>
        <taxon>Bacteria</taxon>
        <taxon>Bacillati</taxon>
        <taxon>Actinomycetota</taxon>
        <taxon>Actinomycetes</taxon>
        <taxon>Micrococcales</taxon>
        <taxon>Microbacteriaceae</taxon>
        <taxon>Amnibacterium</taxon>
    </lineage>
</organism>
<evidence type="ECO:0000256" key="7">
    <source>
        <dbReference type="SAM" id="Phobius"/>
    </source>
</evidence>
<keyword evidence="5 7" id="KW-1133">Transmembrane helix</keyword>
<keyword evidence="4 7" id="KW-0812">Transmembrane</keyword>
<evidence type="ECO:0000313" key="9">
    <source>
        <dbReference type="EMBL" id="RIX30254.1"/>
    </source>
</evidence>
<evidence type="ECO:0000256" key="5">
    <source>
        <dbReference type="ARBA" id="ARBA00022989"/>
    </source>
</evidence>
<evidence type="ECO:0000256" key="4">
    <source>
        <dbReference type="ARBA" id="ARBA00022692"/>
    </source>
</evidence>
<evidence type="ECO:0000256" key="1">
    <source>
        <dbReference type="ARBA" id="ARBA00004651"/>
    </source>
</evidence>
<dbReference type="EMBL" id="QXTG01000001">
    <property type="protein sequence ID" value="RIX30254.1"/>
    <property type="molecule type" value="Genomic_DNA"/>
</dbReference>
<dbReference type="GO" id="GO:0005886">
    <property type="term" value="C:plasma membrane"/>
    <property type="evidence" value="ECO:0007669"/>
    <property type="project" value="UniProtKB-SubCell"/>
</dbReference>
<keyword evidence="10" id="KW-1185">Reference proteome</keyword>
<comment type="subcellular location">
    <subcellularLocation>
        <location evidence="1">Cell membrane</location>
        <topology evidence="1">Multi-pass membrane protein</topology>
    </subcellularLocation>
</comment>
<gene>
    <name evidence="9" type="ORF">D1781_02090</name>
</gene>
<sequence length="214" mass="21613">MSETASTPMARRGLRTLVVLVVVGALVGLAAGLVARPVYTAVTKTFVSSTGSRATLLADQGPYVQQVARSFAEVVTRPVVLEPVIAELGLGASPSALAKRVDARVAQDSVVLEIAVADPSPTRAAAIANALAQQLVRVADRLMPTGADRDGPERVTIVDAASPPSAPSSPNPALDVALGALIGAAVWLLVAAVRTLAAGARRGSSDGPAAPSML</sequence>
<dbReference type="OrthoDB" id="9812433at2"/>
<proteinExistence type="inferred from homology"/>
<dbReference type="PANTHER" id="PTHR32309">
    <property type="entry name" value="TYROSINE-PROTEIN KINASE"/>
    <property type="match status" value="1"/>
</dbReference>
<keyword evidence="6 7" id="KW-0472">Membrane</keyword>
<dbReference type="PANTHER" id="PTHR32309:SF31">
    <property type="entry name" value="CAPSULAR EXOPOLYSACCHARIDE FAMILY"/>
    <property type="match status" value="1"/>
</dbReference>
<dbReference type="AlphaFoldDB" id="A0A3A1U037"/>
<comment type="similarity">
    <text evidence="2">Belongs to the CpsC/CapA family.</text>
</comment>
<evidence type="ECO:0000259" key="8">
    <source>
        <dbReference type="Pfam" id="PF02706"/>
    </source>
</evidence>
<dbReference type="InterPro" id="IPR003856">
    <property type="entry name" value="LPS_length_determ_N"/>
</dbReference>
<name>A0A3A1U037_9MICO</name>
<keyword evidence="3" id="KW-1003">Cell membrane</keyword>
<dbReference type="InterPro" id="IPR050445">
    <property type="entry name" value="Bact_polysacc_biosynth/exp"/>
</dbReference>
<evidence type="ECO:0000256" key="3">
    <source>
        <dbReference type="ARBA" id="ARBA00022475"/>
    </source>
</evidence>
<dbReference type="Pfam" id="PF02706">
    <property type="entry name" value="Wzz"/>
    <property type="match status" value="1"/>
</dbReference>
<protein>
    <recommendedName>
        <fullName evidence="8">Polysaccharide chain length determinant N-terminal domain-containing protein</fullName>
    </recommendedName>
</protein>
<feature type="transmembrane region" description="Helical" evidence="7">
    <location>
        <begin position="176"/>
        <end position="197"/>
    </location>
</feature>
<dbReference type="RefSeq" id="WP_119480617.1">
    <property type="nucleotide sequence ID" value="NZ_QXTG01000001.1"/>
</dbReference>
<feature type="domain" description="Polysaccharide chain length determinant N-terminal" evidence="8">
    <location>
        <begin position="11"/>
        <end position="88"/>
    </location>
</feature>
<dbReference type="Proteomes" id="UP000265742">
    <property type="component" value="Unassembled WGS sequence"/>
</dbReference>